<evidence type="ECO:0000313" key="1">
    <source>
        <dbReference type="EMBL" id="KYC44589.1"/>
    </source>
</evidence>
<accession>A0A150II08</accession>
<dbReference type="SUPFAM" id="SSF51182">
    <property type="entry name" value="RmlC-like cupins"/>
    <property type="match status" value="1"/>
</dbReference>
<organism evidence="1 2">
    <name type="scientific">Candidatus Methanofastidiosum methylothiophilum</name>
    <dbReference type="NCBI Taxonomy" id="1705564"/>
    <lineage>
        <taxon>Archaea</taxon>
        <taxon>Methanobacteriati</taxon>
        <taxon>Methanobacteriota</taxon>
        <taxon>Stenosarchaea group</taxon>
        <taxon>Candidatus Methanofastidiosia</taxon>
        <taxon>Candidatus Methanofastidiosales</taxon>
        <taxon>Candidatus Methanofastidiosaceae</taxon>
        <taxon>Candidatus Methanofastidiosum</taxon>
    </lineage>
</organism>
<dbReference type="InterPro" id="IPR011051">
    <property type="entry name" value="RmlC_Cupin_sf"/>
</dbReference>
<sequence length="103" mass="11428">MEKGLWKDLNKLMHFPEDGIFSTVLARSKTYNYTLMCLSSGTNIDTHTSTKAGVVQVLSGTGTFKLIDEEIEMYPGVFIFMPKDAPHSLKSKDNLAILLGLTD</sequence>
<dbReference type="CDD" id="cd02230">
    <property type="entry name" value="cupin_HP0902-like"/>
    <property type="match status" value="1"/>
</dbReference>
<evidence type="ECO:0000313" key="2">
    <source>
        <dbReference type="Proteomes" id="UP000075578"/>
    </source>
</evidence>
<dbReference type="Gene3D" id="2.60.120.10">
    <property type="entry name" value="Jelly Rolls"/>
    <property type="match status" value="1"/>
</dbReference>
<dbReference type="PANTHER" id="PTHR37694">
    <property type="entry name" value="SLR8022 PROTEIN"/>
    <property type="match status" value="1"/>
</dbReference>
<proteinExistence type="predicted"/>
<dbReference type="EMBL" id="LNGD01000276">
    <property type="protein sequence ID" value="KYC44589.1"/>
    <property type="molecule type" value="Genomic_DNA"/>
</dbReference>
<dbReference type="PANTHER" id="PTHR37694:SF1">
    <property type="entry name" value="SLR8022 PROTEIN"/>
    <property type="match status" value="1"/>
</dbReference>
<gene>
    <name evidence="1" type="ORF">AMQ74_01950</name>
</gene>
<dbReference type="InterPro" id="IPR014710">
    <property type="entry name" value="RmlC-like_jellyroll"/>
</dbReference>
<name>A0A150II08_9EURY</name>
<protein>
    <submittedName>
        <fullName evidence="1">Uncharacterized protein</fullName>
    </submittedName>
</protein>
<reference evidence="1 2" key="1">
    <citation type="journal article" date="2016" name="ISME J.">
        <title>Chasing the elusive Euryarchaeota class WSA2: genomes reveal a uniquely fastidious methyl-reducing methanogen.</title>
        <authorList>
            <person name="Nobu M.K."/>
            <person name="Narihiro T."/>
            <person name="Kuroda K."/>
            <person name="Mei R."/>
            <person name="Liu W.T."/>
        </authorList>
    </citation>
    <scope>NUCLEOTIDE SEQUENCE [LARGE SCALE GENOMIC DNA]</scope>
    <source>
        <strain evidence="1">U1lsi0528_Bin089</strain>
    </source>
</reference>
<dbReference type="AlphaFoldDB" id="A0A150II08"/>
<comment type="caution">
    <text evidence="1">The sequence shown here is derived from an EMBL/GenBank/DDBJ whole genome shotgun (WGS) entry which is preliminary data.</text>
</comment>
<dbReference type="Proteomes" id="UP000075578">
    <property type="component" value="Unassembled WGS sequence"/>
</dbReference>